<feature type="chain" id="PRO_5042149199" description="Peptidase M14 domain-containing protein" evidence="12">
    <location>
        <begin position="21"/>
        <end position="441"/>
    </location>
</feature>
<keyword evidence="9" id="KW-0482">Metalloprotease</keyword>
<dbReference type="PROSITE" id="PS52035">
    <property type="entry name" value="PEPTIDASE_M14"/>
    <property type="match status" value="1"/>
</dbReference>
<accession>A0AAD7YDA1</accession>
<dbReference type="SMART" id="SM00631">
    <property type="entry name" value="Zn_pept"/>
    <property type="match status" value="1"/>
</dbReference>
<evidence type="ECO:0000256" key="4">
    <source>
        <dbReference type="ARBA" id="ARBA00022670"/>
    </source>
</evidence>
<dbReference type="PRINTS" id="PR00765">
    <property type="entry name" value="CRBOXYPTASEA"/>
</dbReference>
<comment type="cofactor">
    <cofactor evidence="1">
        <name>Zn(2+)</name>
        <dbReference type="ChEBI" id="CHEBI:29105"/>
    </cofactor>
</comment>
<keyword evidence="5" id="KW-0479">Metal-binding</keyword>
<comment type="similarity">
    <text evidence="2 11">Belongs to the peptidase M14 family.</text>
</comment>
<keyword evidence="6 12" id="KW-0732">Signal</keyword>
<dbReference type="GO" id="GO:0004181">
    <property type="term" value="F:metallocarboxypeptidase activity"/>
    <property type="evidence" value="ECO:0007669"/>
    <property type="project" value="InterPro"/>
</dbReference>
<dbReference type="PANTHER" id="PTHR11705:SF140">
    <property type="entry name" value="FI02848P-RELATED"/>
    <property type="match status" value="1"/>
</dbReference>
<evidence type="ECO:0000256" key="12">
    <source>
        <dbReference type="SAM" id="SignalP"/>
    </source>
</evidence>
<evidence type="ECO:0000256" key="5">
    <source>
        <dbReference type="ARBA" id="ARBA00022723"/>
    </source>
</evidence>
<dbReference type="SUPFAM" id="SSF53187">
    <property type="entry name" value="Zn-dependent exopeptidases"/>
    <property type="match status" value="1"/>
</dbReference>
<evidence type="ECO:0000256" key="2">
    <source>
        <dbReference type="ARBA" id="ARBA00005988"/>
    </source>
</evidence>
<name>A0AAD7YDA1_MYTSE</name>
<dbReference type="Proteomes" id="UP001231518">
    <property type="component" value="Chromosome 21"/>
</dbReference>
<sequence length="441" mass="49957">MIKTGLWFICCAAVLGLAQAGKHDVYSSYSVHAVLPRDSSELALLQQLEQALELDVWQYGAPDREALLMVAPQHRQQLLSALDDHGLQHYLHTENVAKALEKHDEDIATWRSSREQRMIFRDYMRYDEIDAYMEGIVRQYPDLVTVVNAGKSFEGRDIKYLKISTTQFKDPSKPIYFMNAMLHAREWVTTPVTLYSVFRLVENVRTEDMDLINDVDWIILPLANPDGYEFSHTDTRLWRKTRSVNLDVHQTCFGVDGNRNFDVSFNTTGVNQNPCSLTYPGTQAFSEPETQYIRDILRNPEYAERIQLFMDIHSHGNYVLYAYGNHSLPSNAADLHQVAAAMGATMDAMKRPEAGFYKIGNSATVLYGTSGSAQDYGQKSGVPFSYTLELPGYGHGFLVPPQFMDHINEETWQGIAVTARLARSYYRARYSAATTAAPAQS</sequence>
<dbReference type="Pfam" id="PF00246">
    <property type="entry name" value="Peptidase_M14"/>
    <property type="match status" value="1"/>
</dbReference>
<evidence type="ECO:0000313" key="14">
    <source>
        <dbReference type="EMBL" id="KAJ8711539.1"/>
    </source>
</evidence>
<dbReference type="InterPro" id="IPR000834">
    <property type="entry name" value="Peptidase_M14"/>
</dbReference>
<dbReference type="Pfam" id="PF02244">
    <property type="entry name" value="Propep_M14"/>
    <property type="match status" value="1"/>
</dbReference>
<evidence type="ECO:0000256" key="8">
    <source>
        <dbReference type="ARBA" id="ARBA00022833"/>
    </source>
</evidence>
<dbReference type="SUPFAM" id="SSF54897">
    <property type="entry name" value="Protease propeptides/inhibitors"/>
    <property type="match status" value="1"/>
</dbReference>
<comment type="caution">
    <text evidence="14">The sequence shown here is derived from an EMBL/GenBank/DDBJ whole genome shotgun (WGS) entry which is preliminary data.</text>
</comment>
<evidence type="ECO:0000256" key="11">
    <source>
        <dbReference type="PROSITE-ProRule" id="PRU01379"/>
    </source>
</evidence>
<evidence type="ECO:0000256" key="6">
    <source>
        <dbReference type="ARBA" id="ARBA00022729"/>
    </source>
</evidence>
<gene>
    <name evidence="14" type="ORF">PYW07_008781</name>
</gene>
<keyword evidence="15" id="KW-1185">Reference proteome</keyword>
<dbReference type="InterPro" id="IPR003146">
    <property type="entry name" value="M14A_act_pep"/>
</dbReference>
<evidence type="ECO:0000256" key="10">
    <source>
        <dbReference type="ARBA" id="ARBA00023157"/>
    </source>
</evidence>
<dbReference type="GO" id="GO:0005615">
    <property type="term" value="C:extracellular space"/>
    <property type="evidence" value="ECO:0007669"/>
    <property type="project" value="TreeGrafter"/>
</dbReference>
<keyword evidence="8" id="KW-0862">Zinc</keyword>
<proteinExistence type="inferred from homology"/>
<dbReference type="Gene3D" id="3.40.630.10">
    <property type="entry name" value="Zn peptidases"/>
    <property type="match status" value="1"/>
</dbReference>
<dbReference type="EMBL" id="JARGEI010000022">
    <property type="protein sequence ID" value="KAJ8711539.1"/>
    <property type="molecule type" value="Genomic_DNA"/>
</dbReference>
<dbReference type="GO" id="GO:0008270">
    <property type="term" value="F:zinc ion binding"/>
    <property type="evidence" value="ECO:0007669"/>
    <property type="project" value="InterPro"/>
</dbReference>
<dbReference type="AlphaFoldDB" id="A0AAD7YDA1"/>
<dbReference type="Gene3D" id="3.30.70.340">
    <property type="entry name" value="Metallocarboxypeptidase-like"/>
    <property type="match status" value="1"/>
</dbReference>
<evidence type="ECO:0000256" key="7">
    <source>
        <dbReference type="ARBA" id="ARBA00022801"/>
    </source>
</evidence>
<evidence type="ECO:0000256" key="3">
    <source>
        <dbReference type="ARBA" id="ARBA00022645"/>
    </source>
</evidence>
<evidence type="ECO:0000259" key="13">
    <source>
        <dbReference type="PROSITE" id="PS52035"/>
    </source>
</evidence>
<keyword evidence="7" id="KW-0378">Hydrolase</keyword>
<evidence type="ECO:0000313" key="15">
    <source>
        <dbReference type="Proteomes" id="UP001231518"/>
    </source>
</evidence>
<feature type="active site" description="Proton donor/acceptor" evidence="11">
    <location>
        <position position="389"/>
    </location>
</feature>
<keyword evidence="10" id="KW-1015">Disulfide bond</keyword>
<reference evidence="14" key="1">
    <citation type="submission" date="2023-03" db="EMBL/GenBank/DDBJ databases">
        <title>Chromosome-level genomes of two armyworms, Mythimna separata and Mythimna loreyi, provide insights into the biosynthesis and reception of sex pheromones.</title>
        <authorList>
            <person name="Zhao H."/>
        </authorList>
    </citation>
    <scope>NUCLEOTIDE SEQUENCE</scope>
    <source>
        <strain evidence="14">BeijingLab</strain>
        <tissue evidence="14">Pupa</tissue>
    </source>
</reference>
<dbReference type="PANTHER" id="PTHR11705">
    <property type="entry name" value="PROTEASE FAMILY M14 CARBOXYPEPTIDASE A,B"/>
    <property type="match status" value="1"/>
</dbReference>
<feature type="domain" description="Peptidase M14" evidence="13">
    <location>
        <begin position="122"/>
        <end position="422"/>
    </location>
</feature>
<keyword evidence="3" id="KW-0121">Carboxypeptidase</keyword>
<dbReference type="GO" id="GO:0006508">
    <property type="term" value="P:proteolysis"/>
    <property type="evidence" value="ECO:0007669"/>
    <property type="project" value="UniProtKB-KW"/>
</dbReference>
<evidence type="ECO:0000256" key="9">
    <source>
        <dbReference type="ARBA" id="ARBA00023049"/>
    </source>
</evidence>
<evidence type="ECO:0000256" key="1">
    <source>
        <dbReference type="ARBA" id="ARBA00001947"/>
    </source>
</evidence>
<keyword evidence="4" id="KW-0645">Protease</keyword>
<dbReference type="FunFam" id="3.40.630.10:FF:000084">
    <property type="entry name" value="Carboxypeptidase B2"/>
    <property type="match status" value="1"/>
</dbReference>
<dbReference type="InterPro" id="IPR036990">
    <property type="entry name" value="M14A-like_propep"/>
</dbReference>
<feature type="signal peptide" evidence="12">
    <location>
        <begin position="1"/>
        <end position="20"/>
    </location>
</feature>
<protein>
    <recommendedName>
        <fullName evidence="13">Peptidase M14 domain-containing protein</fullName>
    </recommendedName>
</protein>
<organism evidence="14 15">
    <name type="scientific">Mythimna separata</name>
    <name type="common">Oriental armyworm</name>
    <name type="synonym">Pseudaletia separata</name>
    <dbReference type="NCBI Taxonomy" id="271217"/>
    <lineage>
        <taxon>Eukaryota</taxon>
        <taxon>Metazoa</taxon>
        <taxon>Ecdysozoa</taxon>
        <taxon>Arthropoda</taxon>
        <taxon>Hexapoda</taxon>
        <taxon>Insecta</taxon>
        <taxon>Pterygota</taxon>
        <taxon>Neoptera</taxon>
        <taxon>Endopterygota</taxon>
        <taxon>Lepidoptera</taxon>
        <taxon>Glossata</taxon>
        <taxon>Ditrysia</taxon>
        <taxon>Noctuoidea</taxon>
        <taxon>Noctuidae</taxon>
        <taxon>Noctuinae</taxon>
        <taxon>Hadenini</taxon>
        <taxon>Mythimna</taxon>
    </lineage>
</organism>